<evidence type="ECO:0000313" key="2">
    <source>
        <dbReference type="Proteomes" id="UP000054921"/>
    </source>
</evidence>
<evidence type="ECO:0000313" key="1">
    <source>
        <dbReference type="EMBL" id="KTC80171.1"/>
    </source>
</evidence>
<dbReference type="Gene3D" id="1.20.1270.360">
    <property type="match status" value="1"/>
</dbReference>
<dbReference type="InterPro" id="IPR005560">
    <property type="entry name" value="Csp_YhjQ"/>
</dbReference>
<sequence length="108" mass="12024">MAYEQYQMCIEACLACAAQCECCGTACRNEDKDKDRVGHFEVDRKDCAQLCALAAEMMARGSQYVQEICALCAKACRERASHMEHCKWCADTSIRCAQECEKISASSC</sequence>
<organism evidence="1 2">
    <name type="scientific">Legionella cherrii</name>
    <dbReference type="NCBI Taxonomy" id="28084"/>
    <lineage>
        <taxon>Bacteria</taxon>
        <taxon>Pseudomonadati</taxon>
        <taxon>Pseudomonadota</taxon>
        <taxon>Gammaproteobacteria</taxon>
        <taxon>Legionellales</taxon>
        <taxon>Legionellaceae</taxon>
        <taxon>Legionella</taxon>
    </lineage>
</organism>
<gene>
    <name evidence="1" type="ORF">Lche_2191</name>
</gene>
<dbReference type="AlphaFoldDB" id="A0A0W0SAK8"/>
<dbReference type="PATRIC" id="fig|28084.5.peg.2373"/>
<accession>A0A0W0SAK8</accession>
<dbReference type="RefSeq" id="WP_058387926.1">
    <property type="nucleotide sequence ID" value="NZ_LNXW01000013.1"/>
</dbReference>
<dbReference type="OrthoDB" id="5396211at2"/>
<dbReference type="PANTHER" id="PTHR37310:SF1">
    <property type="entry name" value="CYTOPLASMIC PROTEIN"/>
    <property type="match status" value="1"/>
</dbReference>
<name>A0A0W0SAK8_9GAMM</name>
<dbReference type="Proteomes" id="UP000054921">
    <property type="component" value="Unassembled WGS sequence"/>
</dbReference>
<reference evidence="1 2" key="1">
    <citation type="submission" date="2015-11" db="EMBL/GenBank/DDBJ databases">
        <title>Genomic analysis of 38 Legionella species identifies large and diverse effector repertoires.</title>
        <authorList>
            <person name="Burstein D."/>
            <person name="Amaro F."/>
            <person name="Zusman T."/>
            <person name="Lifshitz Z."/>
            <person name="Cohen O."/>
            <person name="Gilbert J.A."/>
            <person name="Pupko T."/>
            <person name="Shuman H.A."/>
            <person name="Segal G."/>
        </authorList>
    </citation>
    <scope>NUCLEOTIDE SEQUENCE [LARGE SCALE GENOMIC DNA]</scope>
    <source>
        <strain evidence="1 2">ORW</strain>
    </source>
</reference>
<dbReference type="STRING" id="28084.Lche_2191"/>
<dbReference type="PANTHER" id="PTHR37310">
    <property type="entry name" value="CYTOPLASMIC PROTEIN-RELATED"/>
    <property type="match status" value="1"/>
</dbReference>
<comment type="caution">
    <text evidence="1">The sequence shown here is derived from an EMBL/GenBank/DDBJ whole genome shotgun (WGS) entry which is preliminary data.</text>
</comment>
<dbReference type="EMBL" id="LNXW01000013">
    <property type="protein sequence ID" value="KTC80171.1"/>
    <property type="molecule type" value="Genomic_DNA"/>
</dbReference>
<proteinExistence type="predicted"/>
<dbReference type="Pfam" id="PF03860">
    <property type="entry name" value="Csp"/>
    <property type="match status" value="1"/>
</dbReference>
<protein>
    <submittedName>
        <fullName evidence="1">Uncharacterized protein</fullName>
    </submittedName>
</protein>